<gene>
    <name evidence="5" type="ORF">Lnau_1131</name>
</gene>
<dbReference type="InterPro" id="IPR038610">
    <property type="entry name" value="FliK-like_C_sf"/>
</dbReference>
<name>A0A0W0WUZ8_9GAMM</name>
<evidence type="ECO:0000256" key="3">
    <source>
        <dbReference type="ARBA" id="ARBA00022795"/>
    </source>
</evidence>
<comment type="function">
    <text evidence="1">Controls the length of the flagellar hook.</text>
</comment>
<accession>A0A0W0WUZ8</accession>
<keyword evidence="5" id="KW-0282">Flagellum</keyword>
<comment type="caution">
    <text evidence="5">The sequence shown here is derived from an EMBL/GenBank/DDBJ whole genome shotgun (WGS) entry which is preliminary data.</text>
</comment>
<dbReference type="PRINTS" id="PR01007">
    <property type="entry name" value="FLGHOOKFLIK"/>
</dbReference>
<dbReference type="GO" id="GO:0044780">
    <property type="term" value="P:bacterial-type flagellum assembly"/>
    <property type="evidence" value="ECO:0007669"/>
    <property type="project" value="InterPro"/>
</dbReference>
<dbReference type="Gene3D" id="3.30.750.140">
    <property type="match status" value="1"/>
</dbReference>
<sequence length="446" mass="50854">MMNLIQLLFSQPMSMDTLSSEEQIDNGEAEGSAFLALIEHFFAEVDLTPSEQSLAVKEDDQLIDIEDKNRGVIDPAVTLMTNPELPKKESSEEESAYPLVDKNQDESLTINNSQLAWFDADFFIPPSEKMRQELNQTDKNLEHILLPTTLDNKESSVSQEIIKNANEIAEIDEQNKIEQESECQFEALPKVNENLLALKMPELVQDSSFQNQIAQAISHNLTQKITSKSEIVKPNENPEKVENTQVQAIFNSNESPVTPKIELLGDFGQSDKELEPEIENKLTNDPAFPLQNNPKFALEEQQLITAKTIELPQHLEHPDWSEHFNQQIVWLGQQNIKTAIIKLNPQELGPIEININVKQEDASVNITLHRSQVHEIIENAIPRLREMMAEQGLNLTQVSIESHHQRQNPQSRQYEHSIEKKQANSELFEEQPLEMKVKNGLIDYFA</sequence>
<protein>
    <submittedName>
        <fullName evidence="5">Putative flagellar hook-length control protein</fullName>
    </submittedName>
</protein>
<dbReference type="EMBL" id="LNYO01000013">
    <property type="protein sequence ID" value="KTD36147.1"/>
    <property type="molecule type" value="Genomic_DNA"/>
</dbReference>
<evidence type="ECO:0000313" key="6">
    <source>
        <dbReference type="Proteomes" id="UP000054725"/>
    </source>
</evidence>
<dbReference type="AlphaFoldDB" id="A0A0W0WUZ8"/>
<feature type="domain" description="Flagellar hook-length control protein-like C-terminal" evidence="4">
    <location>
        <begin position="326"/>
        <end position="408"/>
    </location>
</feature>
<keyword evidence="5" id="KW-0969">Cilium</keyword>
<dbReference type="InterPro" id="IPR001635">
    <property type="entry name" value="Flag_hook_Flik"/>
</dbReference>
<dbReference type="STRING" id="45070.Lnau_1131"/>
<evidence type="ECO:0000256" key="2">
    <source>
        <dbReference type="ARBA" id="ARBA00009149"/>
    </source>
</evidence>
<evidence type="ECO:0000256" key="1">
    <source>
        <dbReference type="ARBA" id="ARBA00003944"/>
    </source>
</evidence>
<dbReference type="InterPro" id="IPR052563">
    <property type="entry name" value="FliK"/>
</dbReference>
<evidence type="ECO:0000313" key="5">
    <source>
        <dbReference type="EMBL" id="KTD36147.1"/>
    </source>
</evidence>
<proteinExistence type="inferred from homology"/>
<keyword evidence="5" id="KW-0966">Cell projection</keyword>
<dbReference type="Proteomes" id="UP000054725">
    <property type="component" value="Unassembled WGS sequence"/>
</dbReference>
<dbReference type="RefSeq" id="WP_058504170.1">
    <property type="nucleotide sequence ID" value="NZ_CAAAIF010000001.1"/>
</dbReference>
<dbReference type="CDD" id="cd17470">
    <property type="entry name" value="T3SS_Flik_C"/>
    <property type="match status" value="1"/>
</dbReference>
<organism evidence="5 6">
    <name type="scientific">Legionella nautarum</name>
    <dbReference type="NCBI Taxonomy" id="45070"/>
    <lineage>
        <taxon>Bacteria</taxon>
        <taxon>Pseudomonadati</taxon>
        <taxon>Pseudomonadota</taxon>
        <taxon>Gammaproteobacteria</taxon>
        <taxon>Legionellales</taxon>
        <taxon>Legionellaceae</taxon>
        <taxon>Legionella</taxon>
    </lineage>
</organism>
<evidence type="ECO:0000259" key="4">
    <source>
        <dbReference type="Pfam" id="PF02120"/>
    </source>
</evidence>
<keyword evidence="3" id="KW-1005">Bacterial flagellum biogenesis</keyword>
<dbReference type="OrthoDB" id="1792985at2"/>
<dbReference type="PANTHER" id="PTHR37533:SF2">
    <property type="entry name" value="FLAGELLAR HOOK-LENGTH CONTROL PROTEIN"/>
    <property type="match status" value="1"/>
</dbReference>
<dbReference type="GO" id="GO:0009424">
    <property type="term" value="C:bacterial-type flagellum hook"/>
    <property type="evidence" value="ECO:0007669"/>
    <property type="project" value="InterPro"/>
</dbReference>
<dbReference type="PANTHER" id="PTHR37533">
    <property type="entry name" value="FLAGELLAR HOOK-LENGTH CONTROL PROTEIN"/>
    <property type="match status" value="1"/>
</dbReference>
<dbReference type="PATRIC" id="fig|45070.6.peg.1196"/>
<dbReference type="InterPro" id="IPR021136">
    <property type="entry name" value="Flagellar_hook_control-like_C"/>
</dbReference>
<reference evidence="5 6" key="1">
    <citation type="submission" date="2015-11" db="EMBL/GenBank/DDBJ databases">
        <title>Genomic analysis of 38 Legionella species identifies large and diverse effector repertoires.</title>
        <authorList>
            <person name="Burstein D."/>
            <person name="Amaro F."/>
            <person name="Zusman T."/>
            <person name="Lifshitz Z."/>
            <person name="Cohen O."/>
            <person name="Gilbert J.A."/>
            <person name="Pupko T."/>
            <person name="Shuman H.A."/>
            <person name="Segal G."/>
        </authorList>
    </citation>
    <scope>NUCLEOTIDE SEQUENCE [LARGE SCALE GENOMIC DNA]</scope>
    <source>
        <strain evidence="5 6">ATCC 49506</strain>
    </source>
</reference>
<comment type="similarity">
    <text evidence="2">Belongs to the FliK family.</text>
</comment>
<keyword evidence="6" id="KW-1185">Reference proteome</keyword>
<dbReference type="Pfam" id="PF02120">
    <property type="entry name" value="Flg_hook"/>
    <property type="match status" value="1"/>
</dbReference>